<evidence type="ECO:0000256" key="5">
    <source>
        <dbReference type="ARBA" id="ARBA00023136"/>
    </source>
</evidence>
<keyword evidence="3" id="KW-0732">Signal</keyword>
<dbReference type="AlphaFoldDB" id="A0A2P2MBV5"/>
<protein>
    <submittedName>
        <fullName evidence="8">Receptor-like protein 12</fullName>
    </submittedName>
</protein>
<evidence type="ECO:0000256" key="4">
    <source>
        <dbReference type="ARBA" id="ARBA00022989"/>
    </source>
</evidence>
<evidence type="ECO:0000256" key="1">
    <source>
        <dbReference type="ARBA" id="ARBA00004479"/>
    </source>
</evidence>
<keyword evidence="7" id="KW-0325">Glycoprotein</keyword>
<accession>A0A2P2MBV5</accession>
<organism evidence="8">
    <name type="scientific">Rhizophora mucronata</name>
    <name type="common">Asiatic mangrove</name>
    <dbReference type="NCBI Taxonomy" id="61149"/>
    <lineage>
        <taxon>Eukaryota</taxon>
        <taxon>Viridiplantae</taxon>
        <taxon>Streptophyta</taxon>
        <taxon>Embryophyta</taxon>
        <taxon>Tracheophyta</taxon>
        <taxon>Spermatophyta</taxon>
        <taxon>Magnoliopsida</taxon>
        <taxon>eudicotyledons</taxon>
        <taxon>Gunneridae</taxon>
        <taxon>Pentapetalae</taxon>
        <taxon>rosids</taxon>
        <taxon>fabids</taxon>
        <taxon>Malpighiales</taxon>
        <taxon>Rhizophoraceae</taxon>
        <taxon>Rhizophora</taxon>
    </lineage>
</organism>
<dbReference type="InterPro" id="IPR032675">
    <property type="entry name" value="LRR_dom_sf"/>
</dbReference>
<name>A0A2P2MBV5_RHIMU</name>
<sequence length="176" mass="19724">MILQHTQRLHFGALCIVEETLQLQLIAARGMVWSVIERQVMSLDSTSATVFSEVPSTPAAHFSICFTLKSLIQVPTTSFTLTHLNLSDSYFSGQIPLELAELSNLTSLDLGRNYDPTTETNLLVLHPSDLICLARNLTRLQRLVLKGVNLSSRLPNFWANLSSLTYLDLSFCNLWK</sequence>
<evidence type="ECO:0000256" key="6">
    <source>
        <dbReference type="ARBA" id="ARBA00023170"/>
    </source>
</evidence>
<evidence type="ECO:0000256" key="3">
    <source>
        <dbReference type="ARBA" id="ARBA00022729"/>
    </source>
</evidence>
<evidence type="ECO:0000313" key="8">
    <source>
        <dbReference type="EMBL" id="MBX27692.1"/>
    </source>
</evidence>
<keyword evidence="5" id="KW-0472">Membrane</keyword>
<dbReference type="Pfam" id="PF00560">
    <property type="entry name" value="LRR_1"/>
    <property type="match status" value="1"/>
</dbReference>
<dbReference type="Gene3D" id="3.80.10.10">
    <property type="entry name" value="Ribonuclease Inhibitor"/>
    <property type="match status" value="1"/>
</dbReference>
<dbReference type="PANTHER" id="PTHR48061">
    <property type="entry name" value="LEUCINE-RICH REPEAT RECEPTOR PROTEIN KINASE EMS1-LIKE-RELATED"/>
    <property type="match status" value="1"/>
</dbReference>
<dbReference type="PANTHER" id="PTHR48061:SF12">
    <property type="entry name" value="DISEASE RESISTANCE LIKE PROTEIN"/>
    <property type="match status" value="1"/>
</dbReference>
<evidence type="ECO:0000256" key="2">
    <source>
        <dbReference type="ARBA" id="ARBA00022692"/>
    </source>
</evidence>
<dbReference type="GO" id="GO:0016020">
    <property type="term" value="C:membrane"/>
    <property type="evidence" value="ECO:0007669"/>
    <property type="project" value="UniProtKB-SubCell"/>
</dbReference>
<comment type="subcellular location">
    <subcellularLocation>
        <location evidence="1">Membrane</location>
        <topology evidence="1">Single-pass type I membrane protein</topology>
    </subcellularLocation>
</comment>
<keyword evidence="4" id="KW-1133">Transmembrane helix</keyword>
<evidence type="ECO:0000256" key="7">
    <source>
        <dbReference type="ARBA" id="ARBA00023180"/>
    </source>
</evidence>
<keyword evidence="6 8" id="KW-0675">Receptor</keyword>
<dbReference type="EMBL" id="GGEC01047208">
    <property type="protein sequence ID" value="MBX27692.1"/>
    <property type="molecule type" value="Transcribed_RNA"/>
</dbReference>
<dbReference type="InterPro" id="IPR001611">
    <property type="entry name" value="Leu-rich_rpt"/>
</dbReference>
<proteinExistence type="predicted"/>
<keyword evidence="2" id="KW-0812">Transmembrane</keyword>
<dbReference type="SUPFAM" id="SSF52047">
    <property type="entry name" value="RNI-like"/>
    <property type="match status" value="1"/>
</dbReference>
<dbReference type="InterPro" id="IPR046956">
    <property type="entry name" value="RLP23-like"/>
</dbReference>
<reference evidence="8" key="1">
    <citation type="submission" date="2018-02" db="EMBL/GenBank/DDBJ databases">
        <title>Rhizophora mucronata_Transcriptome.</title>
        <authorList>
            <person name="Meera S.P."/>
            <person name="Sreeshan A."/>
            <person name="Augustine A."/>
        </authorList>
    </citation>
    <scope>NUCLEOTIDE SEQUENCE</scope>
    <source>
        <tissue evidence="8">Leaf</tissue>
    </source>
</reference>